<protein>
    <submittedName>
        <fullName evidence="1">Uncharacterized protein</fullName>
    </submittedName>
</protein>
<reference evidence="1 2" key="1">
    <citation type="journal article" date="2012" name="Genome Biol.">
        <title>Sequencing three crocodilian genomes to illuminate the evolution of archosaurs and amniotes.</title>
        <authorList>
            <person name="St John J.A."/>
            <person name="Braun E.L."/>
            <person name="Isberg S.R."/>
            <person name="Miles L.G."/>
            <person name="Chong A.Y."/>
            <person name="Gongora J."/>
            <person name="Dalzell P."/>
            <person name="Moran C."/>
            <person name="Bed'hom B."/>
            <person name="Abzhanov A."/>
            <person name="Burgess S.C."/>
            <person name="Cooksey A.M."/>
            <person name="Castoe T.A."/>
            <person name="Crawford N.G."/>
            <person name="Densmore L.D."/>
            <person name="Drew J.C."/>
            <person name="Edwards S.V."/>
            <person name="Faircloth B.C."/>
            <person name="Fujita M.K."/>
            <person name="Greenwold M.J."/>
            <person name="Hoffmann F.G."/>
            <person name="Howard J.M."/>
            <person name="Iguchi T."/>
            <person name="Janes D.E."/>
            <person name="Khan S.Y."/>
            <person name="Kohno S."/>
            <person name="de Koning A.J."/>
            <person name="Lance S.L."/>
            <person name="McCarthy F.M."/>
            <person name="McCormack J.E."/>
            <person name="Merchant M.E."/>
            <person name="Peterson D.G."/>
            <person name="Pollock D.D."/>
            <person name="Pourmand N."/>
            <person name="Raney B.J."/>
            <person name="Roessler K.A."/>
            <person name="Sanford J.R."/>
            <person name="Sawyer R.H."/>
            <person name="Schmidt C.J."/>
            <person name="Triplett E.W."/>
            <person name="Tuberville T.D."/>
            <person name="Venegas-Anaya M."/>
            <person name="Howard J.T."/>
            <person name="Jarvis E.D."/>
            <person name="Guillette L.J.Jr."/>
            <person name="Glenn T.C."/>
            <person name="Green R.E."/>
            <person name="Ray D.A."/>
        </authorList>
    </citation>
    <scope>NUCLEOTIDE SEQUENCE [LARGE SCALE GENOMIC DNA]</scope>
    <source>
        <strain evidence="1">KSC_2009_1</strain>
    </source>
</reference>
<dbReference type="AlphaFoldDB" id="A0A151PFU1"/>
<evidence type="ECO:0000313" key="2">
    <source>
        <dbReference type="Proteomes" id="UP000050525"/>
    </source>
</evidence>
<gene>
    <name evidence="1" type="ORF">Y1Q_0019862</name>
</gene>
<dbReference type="Proteomes" id="UP000050525">
    <property type="component" value="Unassembled WGS sequence"/>
</dbReference>
<comment type="caution">
    <text evidence="1">The sequence shown here is derived from an EMBL/GenBank/DDBJ whole genome shotgun (WGS) entry which is preliminary data.</text>
</comment>
<proteinExistence type="predicted"/>
<name>A0A151PFU1_ALLMI</name>
<evidence type="ECO:0000313" key="1">
    <source>
        <dbReference type="EMBL" id="KYO47804.1"/>
    </source>
</evidence>
<sequence>MGDWLHLANPPSPLPGSCTRSSCSSEMLPGITTWISSIPRCIEQDLIHEDADIQNDWLLALTLESNDH</sequence>
<keyword evidence="2" id="KW-1185">Reference proteome</keyword>
<organism evidence="1 2">
    <name type="scientific">Alligator mississippiensis</name>
    <name type="common">American alligator</name>
    <dbReference type="NCBI Taxonomy" id="8496"/>
    <lineage>
        <taxon>Eukaryota</taxon>
        <taxon>Metazoa</taxon>
        <taxon>Chordata</taxon>
        <taxon>Craniata</taxon>
        <taxon>Vertebrata</taxon>
        <taxon>Euteleostomi</taxon>
        <taxon>Archelosauria</taxon>
        <taxon>Archosauria</taxon>
        <taxon>Crocodylia</taxon>
        <taxon>Alligatoridae</taxon>
        <taxon>Alligatorinae</taxon>
        <taxon>Alligator</taxon>
    </lineage>
</organism>
<dbReference type="EMBL" id="AKHW03000416">
    <property type="protein sequence ID" value="KYO47804.1"/>
    <property type="molecule type" value="Genomic_DNA"/>
</dbReference>
<accession>A0A151PFU1</accession>